<gene>
    <name evidence="6" type="ORF">B7463_g6495</name>
</gene>
<dbReference type="EMBL" id="NCSJ02000116">
    <property type="protein sequence ID" value="RFU29828.1"/>
    <property type="molecule type" value="Genomic_DNA"/>
</dbReference>
<evidence type="ECO:0000256" key="2">
    <source>
        <dbReference type="ARBA" id="ARBA00022723"/>
    </source>
</evidence>
<dbReference type="GO" id="GO:0010436">
    <property type="term" value="F:carotenoid dioxygenase activity"/>
    <property type="evidence" value="ECO:0007669"/>
    <property type="project" value="TreeGrafter"/>
</dbReference>
<feature type="non-terminal residue" evidence="6">
    <location>
        <position position="1"/>
    </location>
</feature>
<comment type="cofactor">
    <cofactor evidence="5">
        <name>Fe(2+)</name>
        <dbReference type="ChEBI" id="CHEBI:29033"/>
    </cofactor>
    <text evidence="5">Binds 1 Fe(2+) ion per subunit.</text>
</comment>
<dbReference type="PANTHER" id="PTHR10543">
    <property type="entry name" value="BETA-CAROTENE DIOXYGENASE"/>
    <property type="match status" value="1"/>
</dbReference>
<feature type="binding site" evidence="5">
    <location>
        <position position="568"/>
    </location>
    <ligand>
        <name>Fe cation</name>
        <dbReference type="ChEBI" id="CHEBI:24875"/>
        <note>catalytic</note>
    </ligand>
</feature>
<feature type="binding site" evidence="5">
    <location>
        <position position="237"/>
    </location>
    <ligand>
        <name>Fe cation</name>
        <dbReference type="ChEBI" id="CHEBI:24875"/>
        <note>catalytic</note>
    </ligand>
</feature>
<comment type="similarity">
    <text evidence="1">Belongs to the carotenoid oxygenase family.</text>
</comment>
<proteinExistence type="inferred from homology"/>
<dbReference type="GO" id="GO:0016121">
    <property type="term" value="P:carotene catabolic process"/>
    <property type="evidence" value="ECO:0007669"/>
    <property type="project" value="TreeGrafter"/>
</dbReference>
<name>A0A3E2H8X8_SCYLI</name>
<evidence type="ECO:0000256" key="4">
    <source>
        <dbReference type="ARBA" id="ARBA00023004"/>
    </source>
</evidence>
<evidence type="ECO:0008006" key="8">
    <source>
        <dbReference type="Google" id="ProtNLM"/>
    </source>
</evidence>
<dbReference type="GO" id="GO:0046872">
    <property type="term" value="F:metal ion binding"/>
    <property type="evidence" value="ECO:0007669"/>
    <property type="project" value="UniProtKB-KW"/>
</dbReference>
<keyword evidence="3" id="KW-0560">Oxidoreductase</keyword>
<organism evidence="6 7">
    <name type="scientific">Scytalidium lignicola</name>
    <name type="common">Hyphomycete</name>
    <dbReference type="NCBI Taxonomy" id="5539"/>
    <lineage>
        <taxon>Eukaryota</taxon>
        <taxon>Fungi</taxon>
        <taxon>Dikarya</taxon>
        <taxon>Ascomycota</taxon>
        <taxon>Pezizomycotina</taxon>
        <taxon>Leotiomycetes</taxon>
        <taxon>Leotiomycetes incertae sedis</taxon>
        <taxon>Scytalidium</taxon>
    </lineage>
</organism>
<evidence type="ECO:0000256" key="5">
    <source>
        <dbReference type="PIRSR" id="PIRSR604294-1"/>
    </source>
</evidence>
<keyword evidence="7" id="KW-1185">Reference proteome</keyword>
<feature type="binding site" evidence="5">
    <location>
        <position position="359"/>
    </location>
    <ligand>
        <name>Fe cation</name>
        <dbReference type="ChEBI" id="CHEBI:24875"/>
        <note>catalytic</note>
    </ligand>
</feature>
<sequence>MSKLLSSVCHLFTSDNVDNNKNEDQIVKKPFNDWPNDAAFNASIEHTRPVELVVKGQLPLSVAGTLYRAGPGHYKLQDTAVGAFKLSHWFDGFTHVHRFQLVPSANGSCAVFYTSKRQVDPLLDHVRETGKLDMISFGQKRDPCASFFEKLKCVFEPHRLNPDFVNVGVTISANPAGLQAARGNNAKETNGQSRKVLVLKTDADLMKKIDIETLEPIGVTEQRKLHPDLKGPLSCAHAQYDPENGDLYNYNLDFGRTCTYRIFRSSLETGKTEVLATISDSTLPPAYIHSFFLTEDFAILAIWGSHFAGYGAKILWERNVMDAIKPFDSNQSVKWLVVDRRHGRGLVSTFESLAMFSFHTVNAWQEKQLENGDSMDIYCDIIQYPNTDMLHRLYYDNLVSTGPGVSKYAGGADKGKTTPSLVRYRLGNVPRGNSGGLKKPASTQKAEVIFQVAGPLVGELPSINPSYSTKKSRFVYSLVDRGYSSFVDGISKYDTETKVVTYWMHPRHTPGEAIFIPDYQREGEDAGYLLSVILDGDKGTSYLLCLDAKTMTEIGRAECDVAVGMGFHGNFVA</sequence>
<feature type="binding site" evidence="5">
    <location>
        <position position="289"/>
    </location>
    <ligand>
        <name>Fe cation</name>
        <dbReference type="ChEBI" id="CHEBI:24875"/>
        <note>catalytic</note>
    </ligand>
</feature>
<dbReference type="Pfam" id="PF03055">
    <property type="entry name" value="RPE65"/>
    <property type="match status" value="1"/>
</dbReference>
<keyword evidence="2 5" id="KW-0479">Metal-binding</keyword>
<reference evidence="6 7" key="1">
    <citation type="submission" date="2018-05" db="EMBL/GenBank/DDBJ databases">
        <title>Draft genome sequence of Scytalidium lignicola DSM 105466, a ubiquitous saprotrophic fungus.</title>
        <authorList>
            <person name="Buettner E."/>
            <person name="Gebauer A.M."/>
            <person name="Hofrichter M."/>
            <person name="Liers C."/>
            <person name="Kellner H."/>
        </authorList>
    </citation>
    <scope>NUCLEOTIDE SEQUENCE [LARGE SCALE GENOMIC DNA]</scope>
    <source>
        <strain evidence="6 7">DSM 105466</strain>
    </source>
</reference>
<dbReference type="AlphaFoldDB" id="A0A3E2H8X8"/>
<evidence type="ECO:0000256" key="1">
    <source>
        <dbReference type="ARBA" id="ARBA00006787"/>
    </source>
</evidence>
<keyword evidence="4 5" id="KW-0408">Iron</keyword>
<evidence type="ECO:0000256" key="3">
    <source>
        <dbReference type="ARBA" id="ARBA00023002"/>
    </source>
</evidence>
<evidence type="ECO:0000313" key="6">
    <source>
        <dbReference type="EMBL" id="RFU29828.1"/>
    </source>
</evidence>
<accession>A0A3E2H8X8</accession>
<feature type="non-terminal residue" evidence="6">
    <location>
        <position position="573"/>
    </location>
</feature>
<dbReference type="InterPro" id="IPR004294">
    <property type="entry name" value="Carotenoid_Oase"/>
</dbReference>
<dbReference type="STRING" id="5539.A0A3E2H8X8"/>
<protein>
    <recommendedName>
        <fullName evidence="8">Carotenoid oxygenase</fullName>
    </recommendedName>
</protein>
<comment type="caution">
    <text evidence="6">The sequence shown here is derived from an EMBL/GenBank/DDBJ whole genome shotgun (WGS) entry which is preliminary data.</text>
</comment>
<dbReference type="Proteomes" id="UP000258309">
    <property type="component" value="Unassembled WGS sequence"/>
</dbReference>
<evidence type="ECO:0000313" key="7">
    <source>
        <dbReference type="Proteomes" id="UP000258309"/>
    </source>
</evidence>
<dbReference type="OrthoDB" id="407010at2759"/>
<dbReference type="OMA" id="WHIGDYN"/>
<dbReference type="PANTHER" id="PTHR10543:SF24">
    <property type="entry name" value="CAROTENOID ISOMEROOXYGENASE"/>
    <property type="match status" value="1"/>
</dbReference>